<keyword evidence="1" id="KW-0378">Hydrolase</keyword>
<dbReference type="EMBL" id="JBHUEL010000008">
    <property type="protein sequence ID" value="MFD1767078.1"/>
    <property type="molecule type" value="Genomic_DNA"/>
</dbReference>
<evidence type="ECO:0000256" key="1">
    <source>
        <dbReference type="ARBA" id="ARBA00022801"/>
    </source>
</evidence>
<comment type="caution">
    <text evidence="3">The sequence shown here is derived from an EMBL/GenBank/DDBJ whole genome shotgun (WGS) entry which is preliminary data.</text>
</comment>
<reference evidence="4" key="1">
    <citation type="journal article" date="2019" name="Int. J. Syst. Evol. Microbiol.">
        <title>The Global Catalogue of Microorganisms (GCM) 10K type strain sequencing project: providing services to taxonomists for standard genome sequencing and annotation.</title>
        <authorList>
            <consortium name="The Broad Institute Genomics Platform"/>
            <consortium name="The Broad Institute Genome Sequencing Center for Infectious Disease"/>
            <person name="Wu L."/>
            <person name="Ma J."/>
        </authorList>
    </citation>
    <scope>NUCLEOTIDE SEQUENCE [LARGE SCALE GENOMIC DNA]</scope>
    <source>
        <strain evidence="4">CGMCC 1.12449</strain>
    </source>
</reference>
<proteinExistence type="predicted"/>
<evidence type="ECO:0000313" key="4">
    <source>
        <dbReference type="Proteomes" id="UP001597215"/>
    </source>
</evidence>
<gene>
    <name evidence="3" type="ORF">ACFSAG_09500</name>
</gene>
<keyword evidence="4" id="KW-1185">Reference proteome</keyword>
<dbReference type="InterPro" id="IPR013658">
    <property type="entry name" value="SGL"/>
</dbReference>
<evidence type="ECO:0000259" key="2">
    <source>
        <dbReference type="Pfam" id="PF08450"/>
    </source>
</evidence>
<dbReference type="PANTHER" id="PTHR47572:SF4">
    <property type="entry name" value="LACTONASE DRP35"/>
    <property type="match status" value="1"/>
</dbReference>
<protein>
    <submittedName>
        <fullName evidence="3">SMP-30/gluconolactonase/LRE family protein</fullName>
    </submittedName>
</protein>
<dbReference type="RefSeq" id="WP_381514002.1">
    <property type="nucleotide sequence ID" value="NZ_JBHUEL010000008.1"/>
</dbReference>
<dbReference type="Pfam" id="PF08450">
    <property type="entry name" value="SGL"/>
    <property type="match status" value="1"/>
</dbReference>
<dbReference type="Gene3D" id="2.120.10.30">
    <property type="entry name" value="TolB, C-terminal domain"/>
    <property type="match status" value="1"/>
</dbReference>
<dbReference type="PANTHER" id="PTHR47572">
    <property type="entry name" value="LIPOPROTEIN-RELATED"/>
    <property type="match status" value="1"/>
</dbReference>
<sequence>MQHTPVLFAESFLFPEAPRWHAGRGQFIVSDIDRGQVFAVSTDGQRQQVYQGPDWVSGTAFENDKTMLVTNARSRGLVRVQLDQPDAVPEMVASLAEIAPYGINDMVRTASGVCFIDTVSFDFVAYARGEIAAQPSVLARVDADGRVSVATTEVNFPNGMVITPDGKRLLVADSLDQCVHAFALAADGTISQRTCFAALPGEMPDGMCLDASGAVWAACHGRVVRVAEGGAVLEEIDMGTTLATAVALGGADGRTLLITASDSYDRVVMAGNPTGRLFTVQVDVPGAGLPSVY</sequence>
<evidence type="ECO:0000313" key="3">
    <source>
        <dbReference type="EMBL" id="MFD1767078.1"/>
    </source>
</evidence>
<accession>A0ABW4MEH4</accession>
<dbReference type="SUPFAM" id="SSF63829">
    <property type="entry name" value="Calcium-dependent phosphotriesterase"/>
    <property type="match status" value="1"/>
</dbReference>
<name>A0ABW4MEH4_9SPHN</name>
<dbReference type="InterPro" id="IPR051262">
    <property type="entry name" value="SMP-30/CGR1_Lactonase"/>
</dbReference>
<organism evidence="3 4">
    <name type="scientific">Sphingorhabdus buctiana</name>
    <dbReference type="NCBI Taxonomy" id="1508805"/>
    <lineage>
        <taxon>Bacteria</taxon>
        <taxon>Pseudomonadati</taxon>
        <taxon>Pseudomonadota</taxon>
        <taxon>Alphaproteobacteria</taxon>
        <taxon>Sphingomonadales</taxon>
        <taxon>Sphingomonadaceae</taxon>
        <taxon>Sphingorhabdus</taxon>
    </lineage>
</organism>
<dbReference type="PRINTS" id="PR01790">
    <property type="entry name" value="SMP30FAMILY"/>
</dbReference>
<feature type="domain" description="SMP-30/Gluconolactonase/LRE-like region" evidence="2">
    <location>
        <begin position="14"/>
        <end position="261"/>
    </location>
</feature>
<dbReference type="InterPro" id="IPR011042">
    <property type="entry name" value="6-blade_b-propeller_TolB-like"/>
</dbReference>
<dbReference type="Proteomes" id="UP001597215">
    <property type="component" value="Unassembled WGS sequence"/>
</dbReference>
<dbReference type="InterPro" id="IPR005511">
    <property type="entry name" value="SMP-30"/>
</dbReference>